<dbReference type="GO" id="GO:0008574">
    <property type="term" value="F:plus-end-directed microtubule motor activity"/>
    <property type="evidence" value="ECO:0007669"/>
    <property type="project" value="TreeGrafter"/>
</dbReference>
<keyword evidence="6 10" id="KW-0505">Motor protein</keyword>
<feature type="non-terminal residue" evidence="13">
    <location>
        <position position="1"/>
    </location>
</feature>
<dbReference type="GO" id="GO:0007018">
    <property type="term" value="P:microtubule-based movement"/>
    <property type="evidence" value="ECO:0007669"/>
    <property type="project" value="InterPro"/>
</dbReference>
<dbReference type="Gene3D" id="3.40.850.10">
    <property type="entry name" value="Kinesin motor domain"/>
    <property type="match status" value="1"/>
</dbReference>
<keyword evidence="3 11" id="KW-0493">Microtubule</keyword>
<evidence type="ECO:0000256" key="10">
    <source>
        <dbReference type="PROSITE-ProRule" id="PRU00283"/>
    </source>
</evidence>
<dbReference type="Proteomes" id="UP000001876">
    <property type="component" value="Unassembled WGS sequence"/>
</dbReference>
<dbReference type="InterPro" id="IPR036961">
    <property type="entry name" value="Kinesin_motor_dom_sf"/>
</dbReference>
<proteinExistence type="inferred from homology"/>
<evidence type="ECO:0000259" key="12">
    <source>
        <dbReference type="PROSITE" id="PS50067"/>
    </source>
</evidence>
<dbReference type="GO" id="GO:0005876">
    <property type="term" value="C:spindle microtubule"/>
    <property type="evidence" value="ECO:0007669"/>
    <property type="project" value="TreeGrafter"/>
</dbReference>
<dbReference type="GO" id="GO:0005524">
    <property type="term" value="F:ATP binding"/>
    <property type="evidence" value="ECO:0007669"/>
    <property type="project" value="UniProtKB-UniRule"/>
</dbReference>
<keyword evidence="5 10" id="KW-0067">ATP-binding</keyword>
<dbReference type="Pfam" id="PF00225">
    <property type="entry name" value="Kinesin"/>
    <property type="match status" value="1"/>
</dbReference>
<keyword evidence="14" id="KW-1185">Reference proteome</keyword>
<reference evidence="13 14" key="1">
    <citation type="journal article" date="2009" name="Science">
        <title>Green evolution and dynamic adaptations revealed by genomes of the marine picoeukaryotes Micromonas.</title>
        <authorList>
            <person name="Worden A.Z."/>
            <person name="Lee J.H."/>
            <person name="Mock T."/>
            <person name="Rouze P."/>
            <person name="Simmons M.P."/>
            <person name="Aerts A.L."/>
            <person name="Allen A.E."/>
            <person name="Cuvelier M.L."/>
            <person name="Derelle E."/>
            <person name="Everett M.V."/>
            <person name="Foulon E."/>
            <person name="Grimwood J."/>
            <person name="Gundlach H."/>
            <person name="Henrissat B."/>
            <person name="Napoli C."/>
            <person name="McDonald S.M."/>
            <person name="Parker M.S."/>
            <person name="Rombauts S."/>
            <person name="Salamov A."/>
            <person name="Von Dassow P."/>
            <person name="Badger J.H."/>
            <person name="Coutinho P.M."/>
            <person name="Demir E."/>
            <person name="Dubchak I."/>
            <person name="Gentemann C."/>
            <person name="Eikrem W."/>
            <person name="Gready J.E."/>
            <person name="John U."/>
            <person name="Lanier W."/>
            <person name="Lindquist E.A."/>
            <person name="Lucas S."/>
            <person name="Mayer K.F."/>
            <person name="Moreau H."/>
            <person name="Not F."/>
            <person name="Otillar R."/>
            <person name="Panaud O."/>
            <person name="Pangilinan J."/>
            <person name="Paulsen I."/>
            <person name="Piegu B."/>
            <person name="Poliakov A."/>
            <person name="Robbens S."/>
            <person name="Schmutz J."/>
            <person name="Toulza E."/>
            <person name="Wyss T."/>
            <person name="Zelensky A."/>
            <person name="Zhou K."/>
            <person name="Armbrust E.V."/>
            <person name="Bhattacharya D."/>
            <person name="Goodenough U.W."/>
            <person name="Van de Peer Y."/>
            <person name="Grigoriev I.V."/>
        </authorList>
    </citation>
    <scope>NUCLEOTIDE SEQUENCE [LARGE SCALE GENOMIC DNA]</scope>
    <source>
        <strain evidence="13 14">CCMP1545</strain>
    </source>
</reference>
<evidence type="ECO:0000256" key="1">
    <source>
        <dbReference type="ARBA" id="ARBA00004186"/>
    </source>
</evidence>
<dbReference type="AlphaFoldDB" id="C1N9Q0"/>
<name>C1N9Q0_MICPC</name>
<dbReference type="SUPFAM" id="SSF52540">
    <property type="entry name" value="P-loop containing nucleoside triphosphate hydrolases"/>
    <property type="match status" value="1"/>
</dbReference>
<dbReference type="GO" id="GO:0008017">
    <property type="term" value="F:microtubule binding"/>
    <property type="evidence" value="ECO:0007669"/>
    <property type="project" value="InterPro"/>
</dbReference>
<evidence type="ECO:0000313" key="14">
    <source>
        <dbReference type="Proteomes" id="UP000001876"/>
    </source>
</evidence>
<accession>C1N9Q0</accession>
<dbReference type="PROSITE" id="PS00411">
    <property type="entry name" value="KINESIN_MOTOR_1"/>
    <property type="match status" value="1"/>
</dbReference>
<comment type="function">
    <text evidence="9">Responsible for microtubule translocation. May be important for the organization of phragmoplast-specific arrays of microtubules. Plays an essential role in stabilizing the mitotic spindle. Required during mitotic cytokinesis.</text>
</comment>
<evidence type="ECO:0000256" key="2">
    <source>
        <dbReference type="ARBA" id="ARBA00022490"/>
    </source>
</evidence>
<dbReference type="InterPro" id="IPR047149">
    <property type="entry name" value="KIF11-like"/>
</dbReference>
<feature type="non-terminal residue" evidence="13">
    <location>
        <position position="310"/>
    </location>
</feature>
<organism evidence="14">
    <name type="scientific">Micromonas pusilla (strain CCMP1545)</name>
    <name type="common">Picoplanktonic green alga</name>
    <dbReference type="NCBI Taxonomy" id="564608"/>
    <lineage>
        <taxon>Eukaryota</taxon>
        <taxon>Viridiplantae</taxon>
        <taxon>Chlorophyta</taxon>
        <taxon>Mamiellophyceae</taxon>
        <taxon>Mamiellales</taxon>
        <taxon>Mamiellaceae</taxon>
        <taxon>Micromonas</taxon>
    </lineage>
</organism>
<dbReference type="InterPro" id="IPR001752">
    <property type="entry name" value="Kinesin_motor_dom"/>
</dbReference>
<dbReference type="GO" id="GO:0090307">
    <property type="term" value="P:mitotic spindle assembly"/>
    <property type="evidence" value="ECO:0007669"/>
    <property type="project" value="TreeGrafter"/>
</dbReference>
<dbReference type="PRINTS" id="PR00380">
    <property type="entry name" value="KINESINHEAVY"/>
</dbReference>
<comment type="similarity">
    <text evidence="8">Belongs to the TRAFAC class myosin-kinesin ATPase superfamily. Kinesin family. KIN-5/BimC subfamily.</text>
</comment>
<keyword evidence="4 10" id="KW-0547">Nucleotide-binding</keyword>
<dbReference type="STRING" id="564608.C1N9Q0"/>
<evidence type="ECO:0000256" key="6">
    <source>
        <dbReference type="ARBA" id="ARBA00023175"/>
    </source>
</evidence>
<evidence type="ECO:0000256" key="11">
    <source>
        <dbReference type="RuleBase" id="RU000394"/>
    </source>
</evidence>
<dbReference type="GO" id="GO:0051231">
    <property type="term" value="P:spindle elongation"/>
    <property type="evidence" value="ECO:0007669"/>
    <property type="project" value="TreeGrafter"/>
</dbReference>
<dbReference type="RefSeq" id="XP_003064773.1">
    <property type="nucleotide sequence ID" value="XM_003064727.1"/>
</dbReference>
<comment type="subcellular location">
    <subcellularLocation>
        <location evidence="1">Cytoplasm</location>
        <location evidence="1">Cytoskeleton</location>
        <location evidence="1">Spindle</location>
    </subcellularLocation>
</comment>
<dbReference type="PROSITE" id="PS50067">
    <property type="entry name" value="KINESIN_MOTOR_2"/>
    <property type="match status" value="1"/>
</dbReference>
<sequence>VFGADASQSDVYDGAIAPIVEEVLEGFNCTIFAYGQTGTGKTHTMEGDLSAVGVDGGDADALPTDAGVIPRAMAHVFEYLKASGAEFEVKCTFLELYNEEITDLLSPESPAEGTLEAANAEKRRHNLLEDGKGGVSVKGLEEITARSPAEIFQHLARGSAKRRTAETLCNKQSSRSHSVFSVTIHTREHNAANGEDLIKQGKLNLVDLAGSENISRSGAKDSRAREAGEINKSLLTLGRVITALVDRLAHVPYRDSKLTRLLRDALGGKSKTCVVATISPASQNVDETVSTLEYARRAAAIKNKPEVNAR</sequence>
<dbReference type="GeneID" id="9690214"/>
<dbReference type="InterPro" id="IPR019821">
    <property type="entry name" value="Kinesin_motor_CS"/>
</dbReference>
<evidence type="ECO:0000256" key="4">
    <source>
        <dbReference type="ARBA" id="ARBA00022741"/>
    </source>
</evidence>
<evidence type="ECO:0000313" key="13">
    <source>
        <dbReference type="EMBL" id="EEH51107.1"/>
    </source>
</evidence>
<feature type="domain" description="Kinesin motor" evidence="12">
    <location>
        <begin position="1"/>
        <end position="301"/>
    </location>
</feature>
<dbReference type="GO" id="GO:0072686">
    <property type="term" value="C:mitotic spindle"/>
    <property type="evidence" value="ECO:0007669"/>
    <property type="project" value="TreeGrafter"/>
</dbReference>
<keyword evidence="2" id="KW-0963">Cytoplasm</keyword>
<gene>
    <name evidence="13" type="ORF">MICPUCDRAFT_4389</name>
</gene>
<evidence type="ECO:0000256" key="5">
    <source>
        <dbReference type="ARBA" id="ARBA00022840"/>
    </source>
</evidence>
<dbReference type="PANTHER" id="PTHR47970">
    <property type="entry name" value="KINESIN-LIKE PROTEIN KIF11"/>
    <property type="match status" value="1"/>
</dbReference>
<dbReference type="OMA" id="ANQERIY"/>
<protein>
    <recommendedName>
        <fullName evidence="11">Kinesin-like protein</fullName>
    </recommendedName>
</protein>
<dbReference type="OrthoDB" id="3176171at2759"/>
<dbReference type="KEGG" id="mpp:MICPUCDRAFT_4389"/>
<dbReference type="SMART" id="SM00129">
    <property type="entry name" value="KISc"/>
    <property type="match status" value="1"/>
</dbReference>
<evidence type="ECO:0000256" key="3">
    <source>
        <dbReference type="ARBA" id="ARBA00022701"/>
    </source>
</evidence>
<evidence type="ECO:0000256" key="7">
    <source>
        <dbReference type="ARBA" id="ARBA00023212"/>
    </source>
</evidence>
<dbReference type="FunFam" id="3.40.850.10:FF:000019">
    <property type="entry name" value="Kinesin-like protein KIN-5D"/>
    <property type="match status" value="1"/>
</dbReference>
<dbReference type="EMBL" id="GG663752">
    <property type="protein sequence ID" value="EEH51107.1"/>
    <property type="molecule type" value="Genomic_DNA"/>
</dbReference>
<evidence type="ECO:0000256" key="9">
    <source>
        <dbReference type="ARBA" id="ARBA00046159"/>
    </source>
</evidence>
<evidence type="ECO:0000256" key="8">
    <source>
        <dbReference type="ARBA" id="ARBA00034704"/>
    </source>
</evidence>
<dbReference type="eggNOG" id="KOG0243">
    <property type="taxonomic scope" value="Eukaryota"/>
</dbReference>
<dbReference type="InterPro" id="IPR027417">
    <property type="entry name" value="P-loop_NTPase"/>
</dbReference>
<dbReference type="PANTHER" id="PTHR47970:SF12">
    <property type="entry name" value="KINESIN FAMILY MEMBER 11"/>
    <property type="match status" value="1"/>
</dbReference>
<keyword evidence="7" id="KW-0206">Cytoskeleton</keyword>
<feature type="binding site" evidence="10">
    <location>
        <begin position="35"/>
        <end position="42"/>
    </location>
    <ligand>
        <name>ATP</name>
        <dbReference type="ChEBI" id="CHEBI:30616"/>
    </ligand>
</feature>